<dbReference type="AlphaFoldDB" id="A0A409VB77"/>
<keyword evidence="4" id="KW-1185">Reference proteome</keyword>
<dbReference type="OrthoDB" id="3222645at2759"/>
<protein>
    <submittedName>
        <fullName evidence="3">Uncharacterized protein</fullName>
    </submittedName>
</protein>
<evidence type="ECO:0000313" key="3">
    <source>
        <dbReference type="EMBL" id="PPQ64192.1"/>
    </source>
</evidence>
<feature type="coiled-coil region" evidence="1">
    <location>
        <begin position="44"/>
        <end position="71"/>
    </location>
</feature>
<gene>
    <name evidence="3" type="ORF">CVT24_008566</name>
</gene>
<comment type="caution">
    <text evidence="3">The sequence shown here is derived from an EMBL/GenBank/DDBJ whole genome shotgun (WGS) entry which is preliminary data.</text>
</comment>
<dbReference type="Proteomes" id="UP000284842">
    <property type="component" value="Unassembled WGS sequence"/>
</dbReference>
<sequence>MPESYNRSLPLIPPHPRRTADQSFMPFTSGYKPVRPYSVGATRLNAHASEVEELRLELSLLKQQMKSSMETQKVALWRCDVALAIADSANPQTQNDQERSEVKTELEYIKGLAEVRAKELAASEVFLTKANLITISELIEVVKTLNEEIFKAAAYLGENIVHETHSLTVEEEERMYQEVEPLIGTPLAHILREESRISPADPLLVQTVIQIFLVNECRSKVEMWCPNDVNISKFIQTLYANMQRSETLAVCGRWRALAQKYSRPLSTAGWSEQTLINLAKVIKLASWTVPEKSIRTGFEKKLEGVFKAIKNVRIALGEKMITSENLLYTISPDAMFIPECMEDFFCDRRPNGSPQSSSVAGTVGFGLKMRIIPGRRGASSDSSMHHDDIVLFPKVALHSTLLGLLPPSPDHPIIIEELNSLSYGWDGKC</sequence>
<dbReference type="EMBL" id="NHTK01006092">
    <property type="protein sequence ID" value="PPQ64192.1"/>
    <property type="molecule type" value="Genomic_DNA"/>
</dbReference>
<proteinExistence type="predicted"/>
<keyword evidence="1" id="KW-0175">Coiled coil</keyword>
<evidence type="ECO:0000313" key="4">
    <source>
        <dbReference type="Proteomes" id="UP000284842"/>
    </source>
</evidence>
<feature type="region of interest" description="Disordered" evidence="2">
    <location>
        <begin position="1"/>
        <end position="25"/>
    </location>
</feature>
<reference evidence="3 4" key="1">
    <citation type="journal article" date="2018" name="Evol. Lett.">
        <title>Horizontal gene cluster transfer increased hallucinogenic mushroom diversity.</title>
        <authorList>
            <person name="Reynolds H.T."/>
            <person name="Vijayakumar V."/>
            <person name="Gluck-Thaler E."/>
            <person name="Korotkin H.B."/>
            <person name="Matheny P.B."/>
            <person name="Slot J.C."/>
        </authorList>
    </citation>
    <scope>NUCLEOTIDE SEQUENCE [LARGE SCALE GENOMIC DNA]</scope>
    <source>
        <strain evidence="3 4">2629</strain>
    </source>
</reference>
<accession>A0A409VB77</accession>
<evidence type="ECO:0000256" key="1">
    <source>
        <dbReference type="SAM" id="Coils"/>
    </source>
</evidence>
<organism evidence="3 4">
    <name type="scientific">Panaeolus cyanescens</name>
    <dbReference type="NCBI Taxonomy" id="181874"/>
    <lineage>
        <taxon>Eukaryota</taxon>
        <taxon>Fungi</taxon>
        <taxon>Dikarya</taxon>
        <taxon>Basidiomycota</taxon>
        <taxon>Agaricomycotina</taxon>
        <taxon>Agaricomycetes</taxon>
        <taxon>Agaricomycetidae</taxon>
        <taxon>Agaricales</taxon>
        <taxon>Agaricineae</taxon>
        <taxon>Galeropsidaceae</taxon>
        <taxon>Panaeolus</taxon>
    </lineage>
</organism>
<evidence type="ECO:0000256" key="2">
    <source>
        <dbReference type="SAM" id="MobiDB-lite"/>
    </source>
</evidence>
<dbReference type="InParanoid" id="A0A409VB77"/>
<name>A0A409VB77_9AGAR</name>